<dbReference type="PANTHER" id="PTHR35561:SF1">
    <property type="entry name" value="RNA 2',3'-CYCLIC PHOSPHODIESTERASE"/>
    <property type="match status" value="1"/>
</dbReference>
<dbReference type="NCBIfam" id="TIGR02258">
    <property type="entry name" value="2_5_ligase"/>
    <property type="match status" value="1"/>
</dbReference>
<dbReference type="InterPro" id="IPR004175">
    <property type="entry name" value="RNA_CPDase"/>
</dbReference>
<dbReference type="Proteomes" id="UP000198519">
    <property type="component" value="Unassembled WGS sequence"/>
</dbReference>
<dbReference type="AlphaFoldDB" id="A0A1I4QC17"/>
<evidence type="ECO:0000313" key="4">
    <source>
        <dbReference type="Proteomes" id="UP000198519"/>
    </source>
</evidence>
<evidence type="ECO:0000313" key="3">
    <source>
        <dbReference type="EMBL" id="SFM37608.1"/>
    </source>
</evidence>
<evidence type="ECO:0000256" key="2">
    <source>
        <dbReference type="HAMAP-Rule" id="MF_01940"/>
    </source>
</evidence>
<feature type="short sequence motif" description="HXTX 2" evidence="2">
    <location>
        <begin position="120"/>
        <end position="123"/>
    </location>
</feature>
<dbReference type="Pfam" id="PF13563">
    <property type="entry name" value="2_5_RNA_ligase2"/>
    <property type="match status" value="1"/>
</dbReference>
<feature type="short sequence motif" description="HXTX 1" evidence="2">
    <location>
        <begin position="40"/>
        <end position="43"/>
    </location>
</feature>
<dbReference type="EMBL" id="FOUE01000003">
    <property type="protein sequence ID" value="SFM37608.1"/>
    <property type="molecule type" value="Genomic_DNA"/>
</dbReference>
<dbReference type="GO" id="GO:0008664">
    <property type="term" value="F:RNA 2',3'-cyclic 3'-phosphodiesterase activity"/>
    <property type="evidence" value="ECO:0007669"/>
    <property type="project" value="UniProtKB-EC"/>
</dbReference>
<feature type="active site" description="Proton donor" evidence="2">
    <location>
        <position position="40"/>
    </location>
</feature>
<dbReference type="RefSeq" id="WP_092022649.1">
    <property type="nucleotide sequence ID" value="NZ_FOUE01000003.1"/>
</dbReference>
<dbReference type="Gene3D" id="3.90.1140.10">
    <property type="entry name" value="Cyclic phosphodiesterase"/>
    <property type="match status" value="1"/>
</dbReference>
<dbReference type="EC" id="3.1.4.58" evidence="2"/>
<comment type="catalytic activity">
    <reaction evidence="2">
        <text>a 3'-end 2',3'-cyclophospho-ribonucleotide-RNA + H2O = a 3'-end 2'-phospho-ribonucleotide-RNA + H(+)</text>
        <dbReference type="Rhea" id="RHEA:11828"/>
        <dbReference type="Rhea" id="RHEA-COMP:10464"/>
        <dbReference type="Rhea" id="RHEA-COMP:17353"/>
        <dbReference type="ChEBI" id="CHEBI:15377"/>
        <dbReference type="ChEBI" id="CHEBI:15378"/>
        <dbReference type="ChEBI" id="CHEBI:83064"/>
        <dbReference type="ChEBI" id="CHEBI:173113"/>
        <dbReference type="EC" id="3.1.4.58"/>
    </reaction>
</comment>
<keyword evidence="3" id="KW-0436">Ligase</keyword>
<dbReference type="InterPro" id="IPR009097">
    <property type="entry name" value="Cyclic_Pdiesterase"/>
</dbReference>
<protein>
    <recommendedName>
        <fullName evidence="2">RNA 2',3'-cyclic phosphodiesterase</fullName>
        <shortName evidence="2">RNA 2',3'-CPDase</shortName>
        <ecNumber evidence="2">3.1.4.58</ecNumber>
    </recommendedName>
</protein>
<sequence length="180" mass="19873">MSDQLRLFTGIELPVAIRHSIQNCLGHVPGIRWQSFHQLHLTVNFIGSVEKSAAESVQAAVRATAFTPFNLTITGAGHFKHRAIWLGVKPEAPLSALHQQDRDQLAALGLDMEERRYRPHVTIARIPRMAKSVNRDSIGRCVEELQAFSAPPFEVNHLSLFASTPSANGSRYEVIARSGG</sequence>
<gene>
    <name evidence="3" type="ORF">SAMN04487963_2305</name>
</gene>
<dbReference type="GO" id="GO:0004113">
    <property type="term" value="F:2',3'-cyclic-nucleotide 3'-phosphodiesterase activity"/>
    <property type="evidence" value="ECO:0007669"/>
    <property type="project" value="InterPro"/>
</dbReference>
<dbReference type="OrthoDB" id="7061261at2"/>
<organism evidence="3 4">
    <name type="scientific">Marinobacter zhejiangensis</name>
    <dbReference type="NCBI Taxonomy" id="488535"/>
    <lineage>
        <taxon>Bacteria</taxon>
        <taxon>Pseudomonadati</taxon>
        <taxon>Pseudomonadota</taxon>
        <taxon>Gammaproteobacteria</taxon>
        <taxon>Pseudomonadales</taxon>
        <taxon>Marinobacteraceae</taxon>
        <taxon>Marinobacter</taxon>
    </lineage>
</organism>
<dbReference type="HAMAP" id="MF_01940">
    <property type="entry name" value="RNA_CPDase"/>
    <property type="match status" value="1"/>
</dbReference>
<keyword evidence="4" id="KW-1185">Reference proteome</keyword>
<dbReference type="GO" id="GO:0016874">
    <property type="term" value="F:ligase activity"/>
    <property type="evidence" value="ECO:0007669"/>
    <property type="project" value="UniProtKB-KW"/>
</dbReference>
<dbReference type="PANTHER" id="PTHR35561">
    <property type="entry name" value="RNA 2',3'-CYCLIC PHOSPHODIESTERASE"/>
    <property type="match status" value="1"/>
</dbReference>
<proteinExistence type="inferred from homology"/>
<name>A0A1I4QC17_9GAMM</name>
<comment type="function">
    <text evidence="2">Hydrolyzes RNA 2',3'-cyclic phosphodiester to an RNA 2'-phosphomonoester.</text>
</comment>
<comment type="similarity">
    <text evidence="2">Belongs to the 2H phosphoesterase superfamily. ThpR family.</text>
</comment>
<reference evidence="4" key="1">
    <citation type="submission" date="2016-10" db="EMBL/GenBank/DDBJ databases">
        <authorList>
            <person name="Varghese N."/>
            <person name="Submissions S."/>
        </authorList>
    </citation>
    <scope>NUCLEOTIDE SEQUENCE [LARGE SCALE GENOMIC DNA]</scope>
    <source>
        <strain evidence="4">CGMCC 1.7061</strain>
    </source>
</reference>
<evidence type="ECO:0000256" key="1">
    <source>
        <dbReference type="ARBA" id="ARBA00022801"/>
    </source>
</evidence>
<dbReference type="STRING" id="488535.SAMN04487963_2305"/>
<dbReference type="SUPFAM" id="SSF55144">
    <property type="entry name" value="LigT-like"/>
    <property type="match status" value="1"/>
</dbReference>
<keyword evidence="1 2" id="KW-0378">Hydrolase</keyword>
<accession>A0A1I4QC17</accession>
<feature type="active site" description="Proton acceptor" evidence="2">
    <location>
        <position position="120"/>
    </location>
</feature>